<evidence type="ECO:0000256" key="5">
    <source>
        <dbReference type="ARBA" id="ARBA00023136"/>
    </source>
</evidence>
<evidence type="ECO:0000256" key="3">
    <source>
        <dbReference type="ARBA" id="ARBA00022748"/>
    </source>
</evidence>
<reference evidence="8 9" key="1">
    <citation type="submission" date="2019-05" db="EMBL/GenBank/DDBJ databases">
        <title>Verrucobacter flavum gen. nov., sp. nov. a new member of the family Verrucomicrobiaceae.</title>
        <authorList>
            <person name="Szuroczki S."/>
            <person name="Abbaszade G."/>
            <person name="Szabo A."/>
            <person name="Felfoldi T."/>
            <person name="Schumann P."/>
            <person name="Boka K."/>
            <person name="Keki Z."/>
            <person name="Toumi M."/>
            <person name="Toth E."/>
        </authorList>
    </citation>
    <scope>NUCLEOTIDE SEQUENCE [LARGE SCALE GENOMIC DNA]</scope>
    <source>
        <strain evidence="8 9">MG-N-17</strain>
    </source>
</reference>
<comment type="caution">
    <text evidence="8">The sequence shown here is derived from an EMBL/GenBank/DDBJ whole genome shotgun (WGS) entry which is preliminary data.</text>
</comment>
<keyword evidence="5 6" id="KW-0472">Membrane</keyword>
<dbReference type="Proteomes" id="UP000306196">
    <property type="component" value="Unassembled WGS sequence"/>
</dbReference>
<feature type="transmembrane region" description="Helical" evidence="6">
    <location>
        <begin position="109"/>
        <end position="128"/>
    </location>
</feature>
<keyword evidence="2 6" id="KW-0812">Transmembrane</keyword>
<protein>
    <submittedName>
        <fullName evidence="8">Cytochrome c biogenesis protein ResB</fullName>
    </submittedName>
</protein>
<proteinExistence type="predicted"/>
<keyword evidence="9" id="KW-1185">Reference proteome</keyword>
<dbReference type="InterPro" id="IPR023494">
    <property type="entry name" value="Cyt_c_bgen_Ccs1/CcsB/ResB"/>
</dbReference>
<keyword evidence="3" id="KW-0201">Cytochrome c-type biogenesis</keyword>
<sequence length="401" mass="44969">MSDAKPASSPRSIPRRIYDLFSSFGFATLLLSLLLIITLLGTLEQVEHGLFASQKKYFESWIITSIDIVDWHVPILMPGGFLVMVLLFINMTFGAVIRIRKNPRTVGVIIAHVSILFLLLAGFVEYFGKKDGNLALFEGQTSDEFQSYHDSVIEIEKIQPAAEEGKRTALVIPGSHFQDLTKGKARTFNHESLPFELVISNYEVNAEPRAVGQEARRLQADGYFIQPLARIPEAESNLDAAYIDIINKKDKTKQTGIIWRASLAPWTVQVGDEAYTITLARRIWKLPFAVRLDKFIREVHPGTERARLFTSEVTKLVDGREEKKVITMNAPLRDNGMVLFQASFSQERSTRSIFAVVENPSDNWPLYATIAVSIGLLIHMAGQLSRFLSRSKKLKQGAAGS</sequence>
<evidence type="ECO:0000313" key="9">
    <source>
        <dbReference type="Proteomes" id="UP000306196"/>
    </source>
</evidence>
<dbReference type="InterPro" id="IPR007816">
    <property type="entry name" value="ResB-like_domain"/>
</dbReference>
<dbReference type="AlphaFoldDB" id="A0A5R8KCW4"/>
<feature type="transmembrane region" description="Helical" evidence="6">
    <location>
        <begin position="75"/>
        <end position="97"/>
    </location>
</feature>
<evidence type="ECO:0000259" key="7">
    <source>
        <dbReference type="Pfam" id="PF05140"/>
    </source>
</evidence>
<feature type="domain" description="ResB-like" evidence="7">
    <location>
        <begin position="268"/>
        <end position="356"/>
    </location>
</feature>
<dbReference type="OrthoDB" id="9770923at2"/>
<evidence type="ECO:0000256" key="6">
    <source>
        <dbReference type="SAM" id="Phobius"/>
    </source>
</evidence>
<dbReference type="GO" id="GO:0017004">
    <property type="term" value="P:cytochrome complex assembly"/>
    <property type="evidence" value="ECO:0007669"/>
    <property type="project" value="UniProtKB-KW"/>
</dbReference>
<comment type="subcellular location">
    <subcellularLocation>
        <location evidence="1">Membrane</location>
        <topology evidence="1">Multi-pass membrane protein</topology>
    </subcellularLocation>
</comment>
<dbReference type="GO" id="GO:0016020">
    <property type="term" value="C:membrane"/>
    <property type="evidence" value="ECO:0007669"/>
    <property type="project" value="UniProtKB-SubCell"/>
</dbReference>
<evidence type="ECO:0000313" key="8">
    <source>
        <dbReference type="EMBL" id="TLD70150.1"/>
    </source>
</evidence>
<dbReference type="Pfam" id="PF05140">
    <property type="entry name" value="ResB"/>
    <property type="match status" value="1"/>
</dbReference>
<organism evidence="8 9">
    <name type="scientific">Phragmitibacter flavus</name>
    <dbReference type="NCBI Taxonomy" id="2576071"/>
    <lineage>
        <taxon>Bacteria</taxon>
        <taxon>Pseudomonadati</taxon>
        <taxon>Verrucomicrobiota</taxon>
        <taxon>Verrucomicrobiia</taxon>
        <taxon>Verrucomicrobiales</taxon>
        <taxon>Verrucomicrobiaceae</taxon>
        <taxon>Phragmitibacter</taxon>
    </lineage>
</organism>
<gene>
    <name evidence="8" type="ORF">FEM03_13225</name>
</gene>
<evidence type="ECO:0000256" key="1">
    <source>
        <dbReference type="ARBA" id="ARBA00004141"/>
    </source>
</evidence>
<accession>A0A5R8KCW4</accession>
<dbReference type="PANTHER" id="PTHR31566:SF0">
    <property type="entry name" value="CYTOCHROME C BIOGENESIS PROTEIN CCS1, CHLOROPLASTIC"/>
    <property type="match status" value="1"/>
</dbReference>
<evidence type="ECO:0000256" key="2">
    <source>
        <dbReference type="ARBA" id="ARBA00022692"/>
    </source>
</evidence>
<feature type="transmembrane region" description="Helical" evidence="6">
    <location>
        <begin position="20"/>
        <end position="43"/>
    </location>
</feature>
<keyword evidence="4 6" id="KW-1133">Transmembrane helix</keyword>
<dbReference type="EMBL" id="VAUV01000009">
    <property type="protein sequence ID" value="TLD70150.1"/>
    <property type="molecule type" value="Genomic_DNA"/>
</dbReference>
<dbReference type="PANTHER" id="PTHR31566">
    <property type="entry name" value="CYTOCHROME C BIOGENESIS PROTEIN CCS1, CHLOROPLASTIC"/>
    <property type="match status" value="1"/>
</dbReference>
<name>A0A5R8KCW4_9BACT</name>
<dbReference type="RefSeq" id="WP_138086747.1">
    <property type="nucleotide sequence ID" value="NZ_VAUV01000009.1"/>
</dbReference>
<evidence type="ECO:0000256" key="4">
    <source>
        <dbReference type="ARBA" id="ARBA00022989"/>
    </source>
</evidence>